<reference evidence="4" key="1">
    <citation type="journal article" date="2023" name="Mol. Phylogenet. Evol.">
        <title>Genome-scale phylogeny and comparative genomics of the fungal order Sordariales.</title>
        <authorList>
            <person name="Hensen N."/>
            <person name="Bonometti L."/>
            <person name="Westerberg I."/>
            <person name="Brannstrom I.O."/>
            <person name="Guillou S."/>
            <person name="Cros-Aarteil S."/>
            <person name="Calhoun S."/>
            <person name="Haridas S."/>
            <person name="Kuo A."/>
            <person name="Mondo S."/>
            <person name="Pangilinan J."/>
            <person name="Riley R."/>
            <person name="LaButti K."/>
            <person name="Andreopoulos B."/>
            <person name="Lipzen A."/>
            <person name="Chen C."/>
            <person name="Yan M."/>
            <person name="Daum C."/>
            <person name="Ng V."/>
            <person name="Clum A."/>
            <person name="Steindorff A."/>
            <person name="Ohm R.A."/>
            <person name="Martin F."/>
            <person name="Silar P."/>
            <person name="Natvig D.O."/>
            <person name="Lalanne C."/>
            <person name="Gautier V."/>
            <person name="Ament-Velasquez S.L."/>
            <person name="Kruys A."/>
            <person name="Hutchinson M.I."/>
            <person name="Powell A.J."/>
            <person name="Barry K."/>
            <person name="Miller A.N."/>
            <person name="Grigoriev I.V."/>
            <person name="Debuchy R."/>
            <person name="Gladieux P."/>
            <person name="Hiltunen Thoren M."/>
            <person name="Johannesson H."/>
        </authorList>
    </citation>
    <scope>NUCLEOTIDE SEQUENCE</scope>
    <source>
        <strain evidence="4">CBS 123565</strain>
    </source>
</reference>
<evidence type="ECO:0000313" key="4">
    <source>
        <dbReference type="EMBL" id="KAK4138825.1"/>
    </source>
</evidence>
<dbReference type="InterPro" id="IPR000253">
    <property type="entry name" value="FHA_dom"/>
</dbReference>
<feature type="region of interest" description="Disordered" evidence="1">
    <location>
        <begin position="325"/>
        <end position="381"/>
    </location>
</feature>
<comment type="caution">
    <text evidence="4">The sequence shown here is derived from an EMBL/GenBank/DDBJ whole genome shotgun (WGS) entry which is preliminary data.</text>
</comment>
<keyword evidence="2" id="KW-1133">Transmembrane helix</keyword>
<evidence type="ECO:0000256" key="1">
    <source>
        <dbReference type="SAM" id="MobiDB-lite"/>
    </source>
</evidence>
<organism evidence="4 5">
    <name type="scientific">Trichocladium antarcticum</name>
    <dbReference type="NCBI Taxonomy" id="1450529"/>
    <lineage>
        <taxon>Eukaryota</taxon>
        <taxon>Fungi</taxon>
        <taxon>Dikarya</taxon>
        <taxon>Ascomycota</taxon>
        <taxon>Pezizomycotina</taxon>
        <taxon>Sordariomycetes</taxon>
        <taxon>Sordariomycetidae</taxon>
        <taxon>Sordariales</taxon>
        <taxon>Chaetomiaceae</taxon>
        <taxon>Trichocladium</taxon>
    </lineage>
</organism>
<feature type="domain" description="FHA" evidence="3">
    <location>
        <begin position="41"/>
        <end position="102"/>
    </location>
</feature>
<sequence length="710" mass="76289">MPAGPVSEGHVALVLSADQSLDADIIVPERRIVLNRDRNSITIGRASKVSTKGFVAAPENAWFHSAVMSRLHAQVVARLDEKKVEIKDLGSLHRTFLNGDDNPVPQKGFRELKDGDTLQMGIPIWRGTEQFAPITLKVGIRFSDRSDTTPGTNTFQVPDGSDDDDDDDDSTSDSDHGVKKTNGHTPAAPGNSARNSIGVVDLTNTYSGRSAMVTAHGNKTYDVIDLSSLPDSPIPIDDDDDDLIGTVKRYDGRPENIPEAESTQASPELGESEMNDNLDHKAGLSGVDLQNISDHKKTRAVAAYWEDVVLRNDFDVDGTDLDSVATESDIYYPDDEFEGELETDGDGNEDSESDIDMEDMGSEEEYSDDDRLGMDSSHAHDDSHEPWYQAAFYITDFPEVAMVVDSLVPPVTAAPTAKPDETAARSIAPVSIEGLLNPINTMTETSGALSEKADFFAARKENKMRLDVQKATQSRPASSVYALCNEEGPSSYKFGPAGEGAANEQIMKSVQSAESPIISPLPETSNCGYRFIPEADLSPAVDSASNPCGAADRHSRRTHVGISDIVNSCQQAPETGKRKADNISDTTNEQEVWAAKAKKASVEACMSDLDLESEHATDGPDQEALHRASLPTLSVAAEPQHTGTEPEDMPSVELGGGAASCVAATRVPERPVKRARMMRIAERVGYAAFGGVTAGAMIVGTLIYTAPTFG</sequence>
<name>A0AAN6UUF5_9PEZI</name>
<dbReference type="Pfam" id="PF00498">
    <property type="entry name" value="FHA"/>
    <property type="match status" value="1"/>
</dbReference>
<dbReference type="InterPro" id="IPR008984">
    <property type="entry name" value="SMAD_FHA_dom_sf"/>
</dbReference>
<feature type="compositionally biased region" description="Acidic residues" evidence="1">
    <location>
        <begin position="332"/>
        <end position="368"/>
    </location>
</feature>
<dbReference type="Gene3D" id="2.60.200.20">
    <property type="match status" value="1"/>
</dbReference>
<keyword evidence="2" id="KW-0472">Membrane</keyword>
<evidence type="ECO:0000259" key="3">
    <source>
        <dbReference type="PROSITE" id="PS50006"/>
    </source>
</evidence>
<keyword evidence="2" id="KW-0812">Transmembrane</keyword>
<protein>
    <recommendedName>
        <fullName evidence="3">FHA domain-containing protein</fullName>
    </recommendedName>
</protein>
<reference evidence="4" key="2">
    <citation type="submission" date="2023-05" db="EMBL/GenBank/DDBJ databases">
        <authorList>
            <consortium name="Lawrence Berkeley National Laboratory"/>
            <person name="Steindorff A."/>
            <person name="Hensen N."/>
            <person name="Bonometti L."/>
            <person name="Westerberg I."/>
            <person name="Brannstrom I.O."/>
            <person name="Guillou S."/>
            <person name="Cros-Aarteil S."/>
            <person name="Calhoun S."/>
            <person name="Haridas S."/>
            <person name="Kuo A."/>
            <person name="Mondo S."/>
            <person name="Pangilinan J."/>
            <person name="Riley R."/>
            <person name="Labutti K."/>
            <person name="Andreopoulos B."/>
            <person name="Lipzen A."/>
            <person name="Chen C."/>
            <person name="Yanf M."/>
            <person name="Daum C."/>
            <person name="Ng V."/>
            <person name="Clum A."/>
            <person name="Ohm R."/>
            <person name="Martin F."/>
            <person name="Silar P."/>
            <person name="Natvig D."/>
            <person name="Lalanne C."/>
            <person name="Gautier V."/>
            <person name="Ament-Velasquez S.L."/>
            <person name="Kruys A."/>
            <person name="Hutchinson M.I."/>
            <person name="Powell A.J."/>
            <person name="Barry K."/>
            <person name="Miller A.N."/>
            <person name="Grigoriev I.V."/>
            <person name="Debuchy R."/>
            <person name="Gladieux P."/>
            <person name="Thoren M.H."/>
            <person name="Johannesson H."/>
        </authorList>
    </citation>
    <scope>NUCLEOTIDE SEQUENCE</scope>
    <source>
        <strain evidence="4">CBS 123565</strain>
    </source>
</reference>
<feature type="region of interest" description="Disordered" evidence="1">
    <location>
        <begin position="143"/>
        <end position="196"/>
    </location>
</feature>
<feature type="region of interest" description="Disordered" evidence="1">
    <location>
        <begin position="249"/>
        <end position="277"/>
    </location>
</feature>
<proteinExistence type="predicted"/>
<dbReference type="EMBL" id="MU853401">
    <property type="protein sequence ID" value="KAK4138825.1"/>
    <property type="molecule type" value="Genomic_DNA"/>
</dbReference>
<dbReference type="CDD" id="cd00060">
    <property type="entry name" value="FHA"/>
    <property type="match status" value="1"/>
</dbReference>
<evidence type="ECO:0000313" key="5">
    <source>
        <dbReference type="Proteomes" id="UP001304895"/>
    </source>
</evidence>
<feature type="compositionally biased region" description="Acidic residues" evidence="1">
    <location>
        <begin position="160"/>
        <end position="172"/>
    </location>
</feature>
<dbReference type="SUPFAM" id="SSF49879">
    <property type="entry name" value="SMAD/FHA domain"/>
    <property type="match status" value="1"/>
</dbReference>
<gene>
    <name evidence="4" type="ORF">BT67DRAFT_23944</name>
</gene>
<feature type="compositionally biased region" description="Basic and acidic residues" evidence="1">
    <location>
        <begin position="369"/>
        <end position="381"/>
    </location>
</feature>
<accession>A0AAN6UUF5</accession>
<dbReference type="PROSITE" id="PS50006">
    <property type="entry name" value="FHA_DOMAIN"/>
    <property type="match status" value="1"/>
</dbReference>
<evidence type="ECO:0000256" key="2">
    <source>
        <dbReference type="SAM" id="Phobius"/>
    </source>
</evidence>
<feature type="transmembrane region" description="Helical" evidence="2">
    <location>
        <begin position="684"/>
        <end position="706"/>
    </location>
</feature>
<dbReference type="Proteomes" id="UP001304895">
    <property type="component" value="Unassembled WGS sequence"/>
</dbReference>
<keyword evidence="5" id="KW-1185">Reference proteome</keyword>
<dbReference type="AlphaFoldDB" id="A0AAN6UUF5"/>